<comment type="caution">
    <text evidence="1">The sequence shown here is derived from an EMBL/GenBank/DDBJ whole genome shotgun (WGS) entry which is preliminary data.</text>
</comment>
<gene>
    <name evidence="1" type="ORF">F444_04705</name>
</gene>
<accession>A0A081APS3</accession>
<name>A0A081APS3_PHYNI</name>
<protein>
    <submittedName>
        <fullName evidence="1">Uncharacterized protein</fullName>
    </submittedName>
</protein>
<dbReference type="AlphaFoldDB" id="A0A081APS3"/>
<reference evidence="1 2" key="1">
    <citation type="submission" date="2013-11" db="EMBL/GenBank/DDBJ databases">
        <title>The Genome Sequence of Phytophthora parasitica P1976.</title>
        <authorList>
            <consortium name="The Broad Institute Genomics Platform"/>
            <person name="Russ C."/>
            <person name="Tyler B."/>
            <person name="Panabieres F."/>
            <person name="Shan W."/>
            <person name="Tripathy S."/>
            <person name="Grunwald N."/>
            <person name="Machado M."/>
            <person name="Johnson C.S."/>
            <person name="Walker B."/>
            <person name="Young S."/>
            <person name="Zeng Q."/>
            <person name="Gargeya S."/>
            <person name="Fitzgerald M."/>
            <person name="Haas B."/>
            <person name="Abouelleil A."/>
            <person name="Allen A.W."/>
            <person name="Alvarado L."/>
            <person name="Arachchi H.M."/>
            <person name="Berlin A.M."/>
            <person name="Chapman S.B."/>
            <person name="Gainer-Dewar J."/>
            <person name="Goldberg J."/>
            <person name="Griggs A."/>
            <person name="Gujja S."/>
            <person name="Hansen M."/>
            <person name="Howarth C."/>
            <person name="Imamovic A."/>
            <person name="Ireland A."/>
            <person name="Larimer J."/>
            <person name="McCowan C."/>
            <person name="Murphy C."/>
            <person name="Pearson M."/>
            <person name="Poon T.W."/>
            <person name="Priest M."/>
            <person name="Roberts A."/>
            <person name="Saif S."/>
            <person name="Shea T."/>
            <person name="Sisk P."/>
            <person name="Sykes S."/>
            <person name="Wortman J."/>
            <person name="Nusbaum C."/>
            <person name="Birren B."/>
        </authorList>
    </citation>
    <scope>NUCLEOTIDE SEQUENCE [LARGE SCALE GENOMIC DNA]</scope>
    <source>
        <strain evidence="1 2">P1976</strain>
    </source>
</reference>
<organism evidence="1 2">
    <name type="scientific">Phytophthora nicotianae P1976</name>
    <dbReference type="NCBI Taxonomy" id="1317066"/>
    <lineage>
        <taxon>Eukaryota</taxon>
        <taxon>Sar</taxon>
        <taxon>Stramenopiles</taxon>
        <taxon>Oomycota</taxon>
        <taxon>Peronosporomycetes</taxon>
        <taxon>Peronosporales</taxon>
        <taxon>Peronosporaceae</taxon>
        <taxon>Phytophthora</taxon>
    </lineage>
</organism>
<sequence>MSSFSALLSLLGGRERRRNAVRARRHGSASVETGFYCVCTRGCKRLPVLVSKPFNRTHGLPRATEGRSSCASGSYGQPNFDSGRLRMSELLDKLFFFFAITLTSFPPL</sequence>
<evidence type="ECO:0000313" key="1">
    <source>
        <dbReference type="EMBL" id="ETO80884.1"/>
    </source>
</evidence>
<evidence type="ECO:0000313" key="2">
    <source>
        <dbReference type="Proteomes" id="UP000028582"/>
    </source>
</evidence>
<dbReference type="Proteomes" id="UP000028582">
    <property type="component" value="Unassembled WGS sequence"/>
</dbReference>
<proteinExistence type="predicted"/>
<dbReference type="EMBL" id="ANJA01000938">
    <property type="protein sequence ID" value="ETO80884.1"/>
    <property type="molecule type" value="Genomic_DNA"/>
</dbReference>